<proteinExistence type="inferred from homology"/>
<dbReference type="PANTHER" id="PTHR42928:SF5">
    <property type="entry name" value="BLR1237 PROTEIN"/>
    <property type="match status" value="1"/>
</dbReference>
<dbReference type="EMBL" id="CP016173">
    <property type="protein sequence ID" value="ANN80880.1"/>
    <property type="molecule type" value="Genomic_DNA"/>
</dbReference>
<organism evidence="3 4">
    <name type="scientific">Bordetella flabilis</name>
    <dbReference type="NCBI Taxonomy" id="463014"/>
    <lineage>
        <taxon>Bacteria</taxon>
        <taxon>Pseudomonadati</taxon>
        <taxon>Pseudomonadota</taxon>
        <taxon>Betaproteobacteria</taxon>
        <taxon>Burkholderiales</taxon>
        <taxon>Alcaligenaceae</taxon>
        <taxon>Bordetella</taxon>
    </lineage>
</organism>
<feature type="signal peptide" evidence="2">
    <location>
        <begin position="1"/>
        <end position="25"/>
    </location>
</feature>
<comment type="similarity">
    <text evidence="1">Belongs to the UPF0065 (bug) family.</text>
</comment>
<accession>A0A193GLY6</accession>
<evidence type="ECO:0008006" key="5">
    <source>
        <dbReference type="Google" id="ProtNLM"/>
    </source>
</evidence>
<dbReference type="PANTHER" id="PTHR42928">
    <property type="entry name" value="TRICARBOXYLATE-BINDING PROTEIN"/>
    <property type="match status" value="1"/>
</dbReference>
<dbReference type="Pfam" id="PF03401">
    <property type="entry name" value="TctC"/>
    <property type="match status" value="1"/>
</dbReference>
<gene>
    <name evidence="3" type="ORF">BAU07_26530</name>
</gene>
<sequence length="330" mass="34813">MQLTRRELAAVMLAAAGVAPFAAEAGSATEPVFPQGPITIVIGYPPGGGGDRLVRTLGKHMTALFGHRMIIQYRPGAASNIAAKAVARAAPDGYTLFLSGRPNVLHKALGANADYDFSRDLLPVGLLAVTPNLIVTRADSPIKNISDLISLAKAHPGALTCASSGVGSTGHLLCELFQREANVVMEHVPHTGSAPALVEVIGGRVDVQFENLAATMAHIRAGTVRVVAVLSNRRIPIAKDIATVQELGYPNLNVDTWGGLMVPAGTPPQVVARLNRMLNTALMVPELQQDFIRMGYGIPIGPNSPVSFGDLLSKEIPRWLSLVDGPPDQK</sequence>
<keyword evidence="3" id="KW-0614">Plasmid</keyword>
<name>A0A193GLY6_9BORD</name>
<dbReference type="InterPro" id="IPR005064">
    <property type="entry name" value="BUG"/>
</dbReference>
<dbReference type="InterPro" id="IPR042100">
    <property type="entry name" value="Bug_dom1"/>
</dbReference>
<dbReference type="Gene3D" id="3.40.190.10">
    <property type="entry name" value="Periplasmic binding protein-like II"/>
    <property type="match status" value="1"/>
</dbReference>
<dbReference type="SUPFAM" id="SSF53850">
    <property type="entry name" value="Periplasmic binding protein-like II"/>
    <property type="match status" value="1"/>
</dbReference>
<geneLocation type="plasmid" evidence="3 4">
    <name>unnamed1</name>
</geneLocation>
<dbReference type="PIRSF" id="PIRSF017082">
    <property type="entry name" value="YflP"/>
    <property type="match status" value="1"/>
</dbReference>
<feature type="chain" id="PRO_5008259174" description="MFS transporter" evidence="2">
    <location>
        <begin position="26"/>
        <end position="330"/>
    </location>
</feature>
<dbReference type="Proteomes" id="UP000091926">
    <property type="component" value="Plasmid unnamed1"/>
</dbReference>
<dbReference type="AlphaFoldDB" id="A0A193GLY6"/>
<dbReference type="Gene3D" id="3.40.190.150">
    <property type="entry name" value="Bordetella uptake gene, domain 1"/>
    <property type="match status" value="1"/>
</dbReference>
<keyword evidence="4" id="KW-1185">Reference proteome</keyword>
<evidence type="ECO:0000256" key="1">
    <source>
        <dbReference type="ARBA" id="ARBA00006987"/>
    </source>
</evidence>
<dbReference type="KEGG" id="bfz:BAU07_26530"/>
<evidence type="ECO:0000313" key="4">
    <source>
        <dbReference type="Proteomes" id="UP000091926"/>
    </source>
</evidence>
<evidence type="ECO:0000256" key="2">
    <source>
        <dbReference type="SAM" id="SignalP"/>
    </source>
</evidence>
<dbReference type="CDD" id="cd07012">
    <property type="entry name" value="PBP2_Bug_TTT"/>
    <property type="match status" value="1"/>
</dbReference>
<keyword evidence="2" id="KW-0732">Signal</keyword>
<evidence type="ECO:0000313" key="3">
    <source>
        <dbReference type="EMBL" id="ANN80880.1"/>
    </source>
</evidence>
<protein>
    <recommendedName>
        <fullName evidence="5">MFS transporter</fullName>
    </recommendedName>
</protein>
<reference evidence="3 4" key="1">
    <citation type="submission" date="2016-06" db="EMBL/GenBank/DDBJ databases">
        <title>Complete genome sequences of Bordetella bronchialis and Bordetella flabilis.</title>
        <authorList>
            <person name="LiPuma J.J."/>
            <person name="Spilker T."/>
        </authorList>
    </citation>
    <scope>NUCLEOTIDE SEQUENCE [LARGE SCALE GENOMIC DNA]</scope>
    <source>
        <strain evidence="3 4">AU10664</strain>
        <plasmid evidence="3 4">unnamed1</plasmid>
    </source>
</reference>